<dbReference type="InterPro" id="IPR029465">
    <property type="entry name" value="ATPgrasp_TupA"/>
</dbReference>
<dbReference type="InterPro" id="IPR001296">
    <property type="entry name" value="Glyco_trans_1"/>
</dbReference>
<feature type="domain" description="Glycosyl transferase family 1" evidence="1">
    <location>
        <begin position="457"/>
        <end position="617"/>
    </location>
</feature>
<dbReference type="OrthoDB" id="9791827at2"/>
<evidence type="ECO:0000313" key="2">
    <source>
        <dbReference type="EMBL" id="CRZ34640.1"/>
    </source>
</evidence>
<evidence type="ECO:0000259" key="1">
    <source>
        <dbReference type="Pfam" id="PF00534"/>
    </source>
</evidence>
<dbReference type="RefSeq" id="WP_103202730.1">
    <property type="nucleotide sequence ID" value="NZ_CVTD020000015.1"/>
</dbReference>
<sequence length="647" mass="75109">MKKEIIRSLRKLLSKINTDLSCKIMYRAFLKKNPDLDNPKSFNEKICWLKLNVFPYDKTVIDLADKLKARSYITQKGYADILVPLIGVWDRADDIKWDELPNKFVLKCNHGAAYNILCKDKNKLNIKVTVKKLKKWMAEDFGLVSAERHYSKIERKIICEKFIEGEIEDYKFFCFNGNVRFYYVSRIKNGDFHNMVCDFFMPDGTPADFYRTDHQRFELLQNPPENLQEMLKIAQDLSSGFLFVRVDLMRAGNKIYFTEMTFTPSAGMMPLLPEGTDERLGKLLDLKQYKKVYLMRKIGVIGRTAYNSDLCDGQTIKTRILVEELKRKYPYAKIKIADTYNYKVNFIKILLNIFLIVKNSQVIFISLSRNGMRVIFPIVNFLNRFFNKPVLHVCIGGSLDELVIKNKWMKKQLNKFRVNWVESVQLKERLMALGIVNAEYLPNFKRLDPVKAEALIQHNDDTFCFCTLSRVNKAKGISDAAQAIISINKEFGYNKVFLDIYGPIEDNYGAVLDKYIAESDGSIKYKGVVDYTKTVDVLKDYYALLFPTTYYGEGFPGTLLDAFNAGLPVIATDWHLNPEIITHKSTGYLYSWQDPDGLKRWIKYAIEHPEENFVMRQNCLLEAKRYTADFAMDIVEDYLLKIAIKAG</sequence>
<organism evidence="2 3">
    <name type="scientific">Herbinix hemicellulosilytica</name>
    <dbReference type="NCBI Taxonomy" id="1564487"/>
    <lineage>
        <taxon>Bacteria</taxon>
        <taxon>Bacillati</taxon>
        <taxon>Bacillota</taxon>
        <taxon>Clostridia</taxon>
        <taxon>Lachnospirales</taxon>
        <taxon>Lachnospiraceae</taxon>
        <taxon>Herbinix</taxon>
    </lineage>
</organism>
<dbReference type="PANTHER" id="PTHR12526">
    <property type="entry name" value="GLYCOSYLTRANSFERASE"/>
    <property type="match status" value="1"/>
</dbReference>
<keyword evidence="3" id="KW-1185">Reference proteome</keyword>
<evidence type="ECO:0000313" key="3">
    <source>
        <dbReference type="Proteomes" id="UP000236497"/>
    </source>
</evidence>
<dbReference type="CDD" id="cd03801">
    <property type="entry name" value="GT4_PimA-like"/>
    <property type="match status" value="1"/>
</dbReference>
<dbReference type="EMBL" id="CVTD020000015">
    <property type="protein sequence ID" value="CRZ34640.1"/>
    <property type="molecule type" value="Genomic_DNA"/>
</dbReference>
<dbReference type="PANTHER" id="PTHR12526:SF630">
    <property type="entry name" value="GLYCOSYLTRANSFERASE"/>
    <property type="match status" value="1"/>
</dbReference>
<proteinExistence type="predicted"/>
<dbReference type="Pfam" id="PF14305">
    <property type="entry name" value="ATPgrasp_TupA"/>
    <property type="match status" value="1"/>
</dbReference>
<dbReference type="SUPFAM" id="SSF53756">
    <property type="entry name" value="UDP-Glycosyltransferase/glycogen phosphorylase"/>
    <property type="match status" value="1"/>
</dbReference>
<dbReference type="Pfam" id="PF00534">
    <property type="entry name" value="Glycos_transf_1"/>
    <property type="match status" value="1"/>
</dbReference>
<gene>
    <name evidence="2" type="ORF">HHT355_1439</name>
</gene>
<accession>A0A0H5SHT7</accession>
<reference evidence="2 3" key="1">
    <citation type="submission" date="2015-06" db="EMBL/GenBank/DDBJ databases">
        <authorList>
            <person name="Wibberg Daniel"/>
        </authorList>
    </citation>
    <scope>NUCLEOTIDE SEQUENCE [LARGE SCALE GENOMIC DNA]</scope>
    <source>
        <strain evidence="2 3">T3/55T</strain>
    </source>
</reference>
<dbReference type="Gene3D" id="3.40.50.2000">
    <property type="entry name" value="Glycogen Phosphorylase B"/>
    <property type="match status" value="1"/>
</dbReference>
<dbReference type="GO" id="GO:0016757">
    <property type="term" value="F:glycosyltransferase activity"/>
    <property type="evidence" value="ECO:0007669"/>
    <property type="project" value="InterPro"/>
</dbReference>
<name>A0A0H5SHT7_HERHM</name>
<protein>
    <recommendedName>
        <fullName evidence="1">Glycosyl transferase family 1 domain-containing protein</fullName>
    </recommendedName>
</protein>
<dbReference type="Proteomes" id="UP000236497">
    <property type="component" value="Unassembled WGS sequence"/>
</dbReference>
<dbReference type="SUPFAM" id="SSF56059">
    <property type="entry name" value="Glutathione synthetase ATP-binding domain-like"/>
    <property type="match status" value="1"/>
</dbReference>
<dbReference type="AlphaFoldDB" id="A0A0H5SHT7"/>